<reference evidence="8" key="1">
    <citation type="submission" date="2015-03" db="EMBL/GenBank/DDBJ databases">
        <title>Wuchereria bancrofti Genome Sequencing Papua New Guinea Strain.</title>
        <authorList>
            <person name="Small S.T."/>
            <person name="Serre D."/>
            <person name="Zimmerman P.A."/>
        </authorList>
    </citation>
    <scope>NUCLEOTIDE SEQUENCE [LARGE SCALE GENOMIC DNA]</scope>
    <source>
        <strain evidence="8">pt0022</strain>
    </source>
</reference>
<proteinExistence type="inferred from homology"/>
<dbReference type="GO" id="GO:0005525">
    <property type="term" value="F:GTP binding"/>
    <property type="evidence" value="ECO:0007669"/>
    <property type="project" value="UniProtKB-KW"/>
</dbReference>
<dbReference type="PRINTS" id="PR00449">
    <property type="entry name" value="RASTRNSFRMNG"/>
</dbReference>
<dbReference type="NCBIfam" id="TIGR00231">
    <property type="entry name" value="small_GTP"/>
    <property type="match status" value="1"/>
</dbReference>
<dbReference type="PROSITE" id="PS51419">
    <property type="entry name" value="RAB"/>
    <property type="match status" value="1"/>
</dbReference>
<accession>A0A1I8EDM9</accession>
<evidence type="ECO:0000256" key="1">
    <source>
        <dbReference type="ARBA" id="ARBA00004193"/>
    </source>
</evidence>
<keyword evidence="3" id="KW-0488">Methylation</keyword>
<dbReference type="Gene3D" id="3.40.50.300">
    <property type="entry name" value="P-loop containing nucleotide triphosphate hydrolases"/>
    <property type="match status" value="1"/>
</dbReference>
<dbReference type="GO" id="GO:0003924">
    <property type="term" value="F:GTPase activity"/>
    <property type="evidence" value="ECO:0007669"/>
    <property type="project" value="InterPro"/>
</dbReference>
<evidence type="ECO:0000313" key="10">
    <source>
        <dbReference type="WBParaSite" id="mrna-Wban_08973"/>
    </source>
</evidence>
<dbReference type="InterPro" id="IPR027417">
    <property type="entry name" value="P-loop_NTPase"/>
</dbReference>
<dbReference type="GO" id="GO:0005886">
    <property type="term" value="C:plasma membrane"/>
    <property type="evidence" value="ECO:0007669"/>
    <property type="project" value="UniProtKB-SubCell"/>
</dbReference>
<keyword evidence="6" id="KW-0449">Lipoprotein</keyword>
<sequence>MRLKFSTVRERHNSSVVTTTQYTIFVLGSCKVGKSALVGQFLWEEFLREYHPTVEEFNWIEYKKDNGGKTLLQVIDSSGSRDFLAMRHLYATIGDAFVVVFAVDDPISLDEAKDIVKEVQVRNNKKAPILLVANKIDLYECEEQWAAKESRIYAVENKLHFAALSAINLFQVTEIFRRVLSEIGDFHPAEMKKRRQSMPNTRGSSYSDIEVKALELLARKHAADKKKLCTIS</sequence>
<organism evidence="9">
    <name type="scientific">Wuchereria bancrofti</name>
    <dbReference type="NCBI Taxonomy" id="6293"/>
    <lineage>
        <taxon>Eukaryota</taxon>
        <taxon>Metazoa</taxon>
        <taxon>Ecdysozoa</taxon>
        <taxon>Nematoda</taxon>
        <taxon>Chromadorea</taxon>
        <taxon>Rhabditida</taxon>
        <taxon>Spirurina</taxon>
        <taxon>Spiruromorpha</taxon>
        <taxon>Filarioidea</taxon>
        <taxon>Onchocercidae</taxon>
        <taxon>Wuchereria</taxon>
    </lineage>
</organism>
<dbReference type="SMART" id="SM00174">
    <property type="entry name" value="RHO"/>
    <property type="match status" value="1"/>
</dbReference>
<comment type="subcellular location">
    <subcellularLocation>
        <location evidence="1">Cell membrane</location>
        <topology evidence="1">Lipid-anchor</topology>
    </subcellularLocation>
</comment>
<name>A0A1I8EDM9_WUCBA</name>
<dbReference type="STRING" id="6293.A0A1I8EDM9"/>
<evidence type="ECO:0000313" key="8">
    <source>
        <dbReference type="Proteomes" id="UP000093561"/>
    </source>
</evidence>
<evidence type="ECO:0000256" key="2">
    <source>
        <dbReference type="ARBA" id="ARBA00022475"/>
    </source>
</evidence>
<evidence type="ECO:0000313" key="9">
    <source>
        <dbReference type="WBParaSite" id="maker-PairedContig_153-snap-gene-0.11-mRNA-1"/>
    </source>
</evidence>
<evidence type="ECO:0000256" key="5">
    <source>
        <dbReference type="ARBA" id="ARBA00023136"/>
    </source>
</evidence>
<dbReference type="SMART" id="SM00173">
    <property type="entry name" value="RAS"/>
    <property type="match status" value="1"/>
</dbReference>
<evidence type="ECO:0000256" key="6">
    <source>
        <dbReference type="ARBA" id="ARBA00023288"/>
    </source>
</evidence>
<dbReference type="WBParaSite" id="mrna-Wban_08973">
    <property type="protein sequence ID" value="mrna-Wban_08973"/>
    <property type="gene ID" value="Wban_08973"/>
</dbReference>
<dbReference type="AlphaFoldDB" id="A0A1I8EDM9"/>
<keyword evidence="4" id="KW-0547">Nucleotide-binding</keyword>
<dbReference type="Pfam" id="PF00071">
    <property type="entry name" value="Ras"/>
    <property type="match status" value="1"/>
</dbReference>
<dbReference type="SUPFAM" id="SSF52540">
    <property type="entry name" value="P-loop containing nucleoside triphosphate hydrolases"/>
    <property type="match status" value="1"/>
</dbReference>
<reference evidence="9" key="3">
    <citation type="submission" date="2016-11" db="UniProtKB">
        <authorList>
            <consortium name="WormBaseParasite"/>
        </authorList>
    </citation>
    <scope>IDENTIFICATION</scope>
    <source>
        <strain evidence="9 10">pt0022</strain>
    </source>
</reference>
<evidence type="ECO:0000256" key="7">
    <source>
        <dbReference type="ARBA" id="ARBA00038061"/>
    </source>
</evidence>
<dbReference type="PROSITE" id="PS51421">
    <property type="entry name" value="RAS"/>
    <property type="match status" value="1"/>
</dbReference>
<evidence type="ECO:0000256" key="3">
    <source>
        <dbReference type="ARBA" id="ARBA00022481"/>
    </source>
</evidence>
<dbReference type="InterPro" id="IPR052236">
    <property type="entry name" value="Small_GTPase_RasD"/>
</dbReference>
<reference evidence="8" key="2">
    <citation type="journal article" date="2016" name="Mol. Ecol.">
        <title>Population genomics of the filarial nematode parasite Wuchereria bancrofti from mosquitoes.</title>
        <authorList>
            <person name="Small S.T."/>
            <person name="Reimer L.J."/>
            <person name="Tisch D.J."/>
            <person name="King C.L."/>
            <person name="Christensen B.M."/>
            <person name="Siba P.M."/>
            <person name="Kazura J.W."/>
            <person name="Serre D."/>
            <person name="Zimmerman P.A."/>
        </authorList>
    </citation>
    <scope>NUCLEOTIDE SEQUENCE</scope>
    <source>
        <strain evidence="8">pt0022</strain>
    </source>
</reference>
<dbReference type="InterPro" id="IPR001806">
    <property type="entry name" value="Small_GTPase"/>
</dbReference>
<dbReference type="Proteomes" id="UP000093561">
    <property type="component" value="Unassembled WGS sequence"/>
</dbReference>
<keyword evidence="2" id="KW-1003">Cell membrane</keyword>
<evidence type="ECO:0000256" key="4">
    <source>
        <dbReference type="ARBA" id="ARBA00023134"/>
    </source>
</evidence>
<keyword evidence="4" id="KW-0342">GTP-binding</keyword>
<dbReference type="PROSITE" id="PS51257">
    <property type="entry name" value="PROKAR_LIPOPROTEIN"/>
    <property type="match status" value="1"/>
</dbReference>
<dbReference type="SMART" id="SM00175">
    <property type="entry name" value="RAB"/>
    <property type="match status" value="1"/>
</dbReference>
<keyword evidence="5" id="KW-0472">Membrane</keyword>
<dbReference type="InterPro" id="IPR005225">
    <property type="entry name" value="Small_GTP-bd"/>
</dbReference>
<dbReference type="PANTHER" id="PTHR46149:SF7">
    <property type="entry name" value="GTP-BINDING PROTEIN DI-RAS2"/>
    <property type="match status" value="1"/>
</dbReference>
<comment type="similarity">
    <text evidence="7">Belongs to the small GTPase superfamily. RasD family.</text>
</comment>
<dbReference type="PANTHER" id="PTHR46149">
    <property type="entry name" value="MIP08469P"/>
    <property type="match status" value="1"/>
</dbReference>
<dbReference type="WBParaSite" id="maker-PairedContig_153-snap-gene-0.11-mRNA-1">
    <property type="protein sequence ID" value="maker-PairedContig_153-snap-gene-0.11-mRNA-1"/>
    <property type="gene ID" value="maker-PairedContig_153-snap-gene-0.11"/>
</dbReference>
<protein>
    <submittedName>
        <fullName evidence="10">Ras family protein</fullName>
    </submittedName>
</protein>